<feature type="region of interest" description="Disordered" evidence="1">
    <location>
        <begin position="154"/>
        <end position="247"/>
    </location>
</feature>
<name>A0ABC8K1G7_ERUVS</name>
<dbReference type="Gene3D" id="3.40.50.2000">
    <property type="entry name" value="Glycogen Phosphorylase B"/>
    <property type="match status" value="1"/>
</dbReference>
<dbReference type="PANTHER" id="PTHR45947">
    <property type="entry name" value="SULFOQUINOVOSYL TRANSFERASE SQD2"/>
    <property type="match status" value="1"/>
</dbReference>
<dbReference type="Proteomes" id="UP001642260">
    <property type="component" value="Unassembled WGS sequence"/>
</dbReference>
<evidence type="ECO:0000313" key="3">
    <source>
        <dbReference type="EMBL" id="CAH8351596.1"/>
    </source>
</evidence>
<feature type="compositionally biased region" description="Basic and acidic residues" evidence="1">
    <location>
        <begin position="166"/>
        <end position="226"/>
    </location>
</feature>
<sequence>MTITDVREGEESEIKAPLLDPSPTPSLGELLSSLSLLPLRYKNRFQNFIRYLREMGDEVIVVTTHEGVPEEFYGAKVIGSKSFPFPYYQKVPLSLALSPRIISEIARFKPDIIHASSPGIMVFGALAIAKMLSVPIVMSYIKHLKKFVSAVEKSPHLPSGTVPQTEKARSSTDVREPARPSTDQREKSRTSTDQREMSKLSTESKVKASASFDKRERTRKSVDGSEKTSNATEQQIQTEKGRKSIDRFGGMIRSVGLCNIDCFKPTTTAK</sequence>
<feature type="region of interest" description="Disordered" evidence="1">
    <location>
        <begin position="1"/>
        <end position="21"/>
    </location>
</feature>
<comment type="caution">
    <text evidence="3">The sequence shown here is derived from an EMBL/GenBank/DDBJ whole genome shotgun (WGS) entry which is preliminary data.</text>
</comment>
<feature type="compositionally biased region" description="Basic and acidic residues" evidence="1">
    <location>
        <begin position="1"/>
        <end position="14"/>
    </location>
</feature>
<organism evidence="3 4">
    <name type="scientific">Eruca vesicaria subsp. sativa</name>
    <name type="common">Garden rocket</name>
    <name type="synonym">Eruca sativa</name>
    <dbReference type="NCBI Taxonomy" id="29727"/>
    <lineage>
        <taxon>Eukaryota</taxon>
        <taxon>Viridiplantae</taxon>
        <taxon>Streptophyta</taxon>
        <taxon>Embryophyta</taxon>
        <taxon>Tracheophyta</taxon>
        <taxon>Spermatophyta</taxon>
        <taxon>Magnoliopsida</taxon>
        <taxon>eudicotyledons</taxon>
        <taxon>Gunneridae</taxon>
        <taxon>Pentapetalae</taxon>
        <taxon>rosids</taxon>
        <taxon>malvids</taxon>
        <taxon>Brassicales</taxon>
        <taxon>Brassicaceae</taxon>
        <taxon>Brassiceae</taxon>
        <taxon>Eruca</taxon>
    </lineage>
</organism>
<evidence type="ECO:0000256" key="1">
    <source>
        <dbReference type="SAM" id="MobiDB-lite"/>
    </source>
</evidence>
<accession>A0ABC8K1G7</accession>
<keyword evidence="4" id="KW-1185">Reference proteome</keyword>
<proteinExistence type="predicted"/>
<dbReference type="AlphaFoldDB" id="A0ABC8K1G7"/>
<gene>
    <name evidence="3" type="ORF">ERUC_LOCUS18304</name>
</gene>
<evidence type="ECO:0000259" key="2">
    <source>
        <dbReference type="Pfam" id="PF13439"/>
    </source>
</evidence>
<dbReference type="PANTHER" id="PTHR45947:SF3">
    <property type="entry name" value="SULFOQUINOVOSYL TRANSFERASE SQD2"/>
    <property type="match status" value="1"/>
</dbReference>
<protein>
    <recommendedName>
        <fullName evidence="2">Glycosyltransferase subfamily 4-like N-terminal domain-containing protein</fullName>
    </recommendedName>
</protein>
<dbReference type="InterPro" id="IPR028098">
    <property type="entry name" value="Glyco_trans_4-like_N"/>
</dbReference>
<dbReference type="Pfam" id="PF13439">
    <property type="entry name" value="Glyco_transf_4"/>
    <property type="match status" value="1"/>
</dbReference>
<dbReference type="EMBL" id="CAKOAT010171266">
    <property type="protein sequence ID" value="CAH8351596.1"/>
    <property type="molecule type" value="Genomic_DNA"/>
</dbReference>
<evidence type="ECO:0000313" key="4">
    <source>
        <dbReference type="Proteomes" id="UP001642260"/>
    </source>
</evidence>
<dbReference type="SUPFAM" id="SSF53756">
    <property type="entry name" value="UDP-Glycosyltransferase/glycogen phosphorylase"/>
    <property type="match status" value="1"/>
</dbReference>
<reference evidence="3 4" key="1">
    <citation type="submission" date="2022-03" db="EMBL/GenBank/DDBJ databases">
        <authorList>
            <person name="Macdonald S."/>
            <person name="Ahmed S."/>
            <person name="Newling K."/>
        </authorList>
    </citation>
    <scope>NUCLEOTIDE SEQUENCE [LARGE SCALE GENOMIC DNA]</scope>
</reference>
<feature type="compositionally biased region" description="Polar residues" evidence="1">
    <location>
        <begin position="227"/>
        <end position="238"/>
    </location>
</feature>
<dbReference type="InterPro" id="IPR050194">
    <property type="entry name" value="Glycosyltransferase_grp1"/>
</dbReference>
<feature type="domain" description="Glycosyltransferase subfamily 4-like N-terminal" evidence="2">
    <location>
        <begin position="46"/>
        <end position="140"/>
    </location>
</feature>